<organism evidence="1 2">
    <name type="scientific">Fundicoccus ignavus</name>
    <dbReference type="NCBI Taxonomy" id="2664442"/>
    <lineage>
        <taxon>Bacteria</taxon>
        <taxon>Bacillati</taxon>
        <taxon>Bacillota</taxon>
        <taxon>Bacilli</taxon>
        <taxon>Lactobacillales</taxon>
        <taxon>Aerococcaceae</taxon>
        <taxon>Fundicoccus</taxon>
    </lineage>
</organism>
<reference evidence="1 2" key="1">
    <citation type="submission" date="2019-11" db="EMBL/GenBank/DDBJ databases">
        <title>Characterisation of Fundicoccus ignavus gen. nov. sp. nov., a novel genus of the family Aerococcaceae from bulk tank milk.</title>
        <authorList>
            <person name="Siebert A."/>
            <person name="Huptas C."/>
            <person name="Wenning M."/>
            <person name="Scherer S."/>
            <person name="Doll E.V."/>
        </authorList>
    </citation>
    <scope>NUCLEOTIDE SEQUENCE [LARGE SCALE GENOMIC DNA]</scope>
    <source>
        <strain evidence="1 2">DSM 109652</strain>
    </source>
</reference>
<comment type="caution">
    <text evidence="1">The sequence shown here is derived from an EMBL/GenBank/DDBJ whole genome shotgun (WGS) entry which is preliminary data.</text>
</comment>
<accession>A0A844BYK7</accession>
<dbReference type="RefSeq" id="WP_153832192.1">
    <property type="nucleotide sequence ID" value="NZ_WJQT01000006.1"/>
</dbReference>
<dbReference type="AlphaFoldDB" id="A0A844BYK7"/>
<dbReference type="Proteomes" id="UP000440066">
    <property type="component" value="Unassembled WGS sequence"/>
</dbReference>
<dbReference type="EMBL" id="WJQT01000006">
    <property type="protein sequence ID" value="MRJ47109.1"/>
    <property type="molecule type" value="Genomic_DNA"/>
</dbReference>
<evidence type="ECO:0000313" key="1">
    <source>
        <dbReference type="EMBL" id="MRJ47109.1"/>
    </source>
</evidence>
<proteinExistence type="predicted"/>
<sequence>MVGFNTLGIRYRNNKVPQLSQPDIEELALILINRYNSDLLIDPQGLDVDDFTEFFLELEIEYHYLSHNRCYFGMFVFNDSDNIPVYYPSDNSVGI</sequence>
<gene>
    <name evidence="1" type="ORF">GF867_05990</name>
</gene>
<evidence type="ECO:0000313" key="2">
    <source>
        <dbReference type="Proteomes" id="UP000440066"/>
    </source>
</evidence>
<name>A0A844BYK7_9LACT</name>
<protein>
    <submittedName>
        <fullName evidence="1">Uncharacterized protein</fullName>
    </submittedName>
</protein>